<sequence>MINALMEVRGVRYAAIVDAGGASVMQVGDQPDLSVAVSARAMIGSLKAAMGAEDWNDLLLDIEGGPVLLTPVGDQILMTAFDDVASLGRVRFAVRRALGKI</sequence>
<dbReference type="Pfam" id="PF03259">
    <property type="entry name" value="Robl_LC7"/>
    <property type="match status" value="1"/>
</dbReference>
<protein>
    <recommendedName>
        <fullName evidence="1">Roadblock/LAMTOR2 domain-containing protein</fullName>
    </recommendedName>
</protein>
<dbReference type="Gene3D" id="3.30.450.30">
    <property type="entry name" value="Dynein light chain 2a, cytoplasmic"/>
    <property type="match status" value="1"/>
</dbReference>
<reference evidence="2 3" key="1">
    <citation type="submission" date="2024-02" db="EMBL/GenBank/DDBJ databases">
        <title>Deinococcus xinjiangensis NBRC 107630.</title>
        <authorList>
            <person name="Ichikawa N."/>
            <person name="Katano-Makiyama Y."/>
            <person name="Hidaka K."/>
        </authorList>
    </citation>
    <scope>NUCLEOTIDE SEQUENCE [LARGE SCALE GENOMIC DNA]</scope>
    <source>
        <strain evidence="2 3">NBRC 107630</strain>
    </source>
</reference>
<proteinExistence type="predicted"/>
<name>A0ABP9VJE6_9DEIO</name>
<dbReference type="SMART" id="SM00960">
    <property type="entry name" value="Robl_LC7"/>
    <property type="match status" value="1"/>
</dbReference>
<dbReference type="RefSeq" id="WP_353543469.1">
    <property type="nucleotide sequence ID" value="NZ_BAABRN010000052.1"/>
</dbReference>
<accession>A0ABP9VJE6</accession>
<evidence type="ECO:0000259" key="1">
    <source>
        <dbReference type="SMART" id="SM00960"/>
    </source>
</evidence>
<evidence type="ECO:0000313" key="2">
    <source>
        <dbReference type="EMBL" id="GAA5503498.1"/>
    </source>
</evidence>
<evidence type="ECO:0000313" key="3">
    <source>
        <dbReference type="Proteomes" id="UP001458946"/>
    </source>
</evidence>
<dbReference type="EMBL" id="BAABRN010000052">
    <property type="protein sequence ID" value="GAA5503498.1"/>
    <property type="molecule type" value="Genomic_DNA"/>
</dbReference>
<dbReference type="InterPro" id="IPR004942">
    <property type="entry name" value="Roadblock/LAMTOR2_dom"/>
</dbReference>
<keyword evidence="3" id="KW-1185">Reference proteome</keyword>
<dbReference type="SUPFAM" id="SSF103196">
    <property type="entry name" value="Roadblock/LC7 domain"/>
    <property type="match status" value="1"/>
</dbReference>
<gene>
    <name evidence="2" type="ORF">Dxin01_03257</name>
</gene>
<feature type="domain" description="Roadblock/LAMTOR2" evidence="1">
    <location>
        <begin position="1"/>
        <end position="81"/>
    </location>
</feature>
<dbReference type="Proteomes" id="UP001458946">
    <property type="component" value="Unassembled WGS sequence"/>
</dbReference>
<comment type="caution">
    <text evidence="2">The sequence shown here is derived from an EMBL/GenBank/DDBJ whole genome shotgun (WGS) entry which is preliminary data.</text>
</comment>
<organism evidence="2 3">
    <name type="scientific">Deinococcus xinjiangensis</name>
    <dbReference type="NCBI Taxonomy" id="457454"/>
    <lineage>
        <taxon>Bacteria</taxon>
        <taxon>Thermotogati</taxon>
        <taxon>Deinococcota</taxon>
        <taxon>Deinococci</taxon>
        <taxon>Deinococcales</taxon>
        <taxon>Deinococcaceae</taxon>
        <taxon>Deinococcus</taxon>
    </lineage>
</organism>